<dbReference type="EMBL" id="MFLJ01000012">
    <property type="protein sequence ID" value="OGG64733.1"/>
    <property type="molecule type" value="Genomic_DNA"/>
</dbReference>
<reference evidence="1 2" key="1">
    <citation type="journal article" date="2016" name="Nat. Commun.">
        <title>Thousands of microbial genomes shed light on interconnected biogeochemical processes in an aquifer system.</title>
        <authorList>
            <person name="Anantharaman K."/>
            <person name="Brown C.T."/>
            <person name="Hug L.A."/>
            <person name="Sharon I."/>
            <person name="Castelle C.J."/>
            <person name="Probst A.J."/>
            <person name="Thomas B.C."/>
            <person name="Singh A."/>
            <person name="Wilkins M.J."/>
            <person name="Karaoz U."/>
            <person name="Brodie E.L."/>
            <person name="Williams K.H."/>
            <person name="Hubbard S.S."/>
            <person name="Banfield J.F."/>
        </authorList>
    </citation>
    <scope>NUCLEOTIDE SEQUENCE [LARGE SCALE GENOMIC DNA]</scope>
</reference>
<organism evidence="1 2">
    <name type="scientific">Candidatus Kaiserbacteria bacterium RIFCSPHIGHO2_02_FULL_55_17</name>
    <dbReference type="NCBI Taxonomy" id="1798496"/>
    <lineage>
        <taxon>Bacteria</taxon>
        <taxon>Candidatus Kaiseribacteriota</taxon>
    </lineage>
</organism>
<name>A0A1F6DTK1_9BACT</name>
<dbReference type="STRING" id="1798496.A3C94_03265"/>
<evidence type="ECO:0000313" key="2">
    <source>
        <dbReference type="Proteomes" id="UP000177232"/>
    </source>
</evidence>
<accession>A0A1F6DTK1</accession>
<comment type="caution">
    <text evidence="1">The sequence shown here is derived from an EMBL/GenBank/DDBJ whole genome shotgun (WGS) entry which is preliminary data.</text>
</comment>
<evidence type="ECO:0000313" key="1">
    <source>
        <dbReference type="EMBL" id="OGG64733.1"/>
    </source>
</evidence>
<protein>
    <submittedName>
        <fullName evidence="1">Uncharacterized protein</fullName>
    </submittedName>
</protein>
<proteinExistence type="predicted"/>
<dbReference type="Proteomes" id="UP000177232">
    <property type="component" value="Unassembled WGS sequence"/>
</dbReference>
<sequence>MRTLIFSLALFLFILAAFPHVSRAQMPFGGLSVMEWPCICLPPFEPIPPAFIMHMFAMFFNGPVPLPTATLLTAVGEPLLFSPTGVLHAGAWALGFYAPAPSVCGIIYIPPVPPVFPGLCIVWPNPILGVITPMTGTSI</sequence>
<gene>
    <name evidence="1" type="ORF">A3C94_03265</name>
</gene>
<dbReference type="AlphaFoldDB" id="A0A1F6DTK1"/>